<dbReference type="PANTHER" id="PTHR45339:SF1">
    <property type="entry name" value="HYBRID SIGNAL TRANSDUCTION HISTIDINE KINASE J"/>
    <property type="match status" value="1"/>
</dbReference>
<dbReference type="EC" id="2.7.13.3" evidence="5"/>
<feature type="domain" description="HAMP" evidence="4">
    <location>
        <begin position="626"/>
        <end position="678"/>
    </location>
</feature>
<feature type="domain" description="HAMP" evidence="4">
    <location>
        <begin position="2374"/>
        <end position="2426"/>
    </location>
</feature>
<dbReference type="Pfam" id="PF18947">
    <property type="entry name" value="HAMP_2"/>
    <property type="match status" value="6"/>
</dbReference>
<feature type="non-terminal residue" evidence="5">
    <location>
        <position position="2655"/>
    </location>
</feature>
<organism evidence="5 6">
    <name type="scientific">Mycoemilia scoparia</name>
    <dbReference type="NCBI Taxonomy" id="417184"/>
    <lineage>
        <taxon>Eukaryota</taxon>
        <taxon>Fungi</taxon>
        <taxon>Fungi incertae sedis</taxon>
        <taxon>Zoopagomycota</taxon>
        <taxon>Kickxellomycotina</taxon>
        <taxon>Kickxellomycetes</taxon>
        <taxon>Kickxellales</taxon>
        <taxon>Kickxellaceae</taxon>
        <taxon>Mycoemilia</taxon>
    </lineage>
</organism>
<evidence type="ECO:0000256" key="1">
    <source>
        <dbReference type="ARBA" id="ARBA00022553"/>
    </source>
</evidence>
<gene>
    <name evidence="5" type="primary">NIK1_2</name>
    <name evidence="5" type="ORF">H4219_004908</name>
</gene>
<proteinExistence type="predicted"/>
<keyword evidence="2" id="KW-0902">Two-component regulatory system</keyword>
<feature type="domain" description="HAMP" evidence="4">
    <location>
        <begin position="2190"/>
        <end position="2242"/>
    </location>
</feature>
<evidence type="ECO:0000259" key="4">
    <source>
        <dbReference type="PROSITE" id="PS50885"/>
    </source>
</evidence>
<feature type="domain" description="HAMP" evidence="4">
    <location>
        <begin position="1270"/>
        <end position="1322"/>
    </location>
</feature>
<feature type="domain" description="HAMP" evidence="4">
    <location>
        <begin position="1178"/>
        <end position="1230"/>
    </location>
</feature>
<protein>
    <submittedName>
        <fullName evidence="5">Histidine kinase osmosensor</fullName>
        <ecNumber evidence="5">2.7.13.3</ecNumber>
    </submittedName>
</protein>
<feature type="domain" description="HAMP" evidence="4">
    <location>
        <begin position="2006"/>
        <end position="2058"/>
    </location>
</feature>
<dbReference type="PANTHER" id="PTHR45339">
    <property type="entry name" value="HYBRID SIGNAL TRANSDUCTION HISTIDINE KINASE J"/>
    <property type="match status" value="1"/>
</dbReference>
<dbReference type="PROSITE" id="PS50885">
    <property type="entry name" value="HAMP"/>
    <property type="match status" value="24"/>
</dbReference>
<comment type="caution">
    <text evidence="5">The sequence shown here is derived from an EMBL/GenBank/DDBJ whole genome shotgun (WGS) entry which is preliminary data.</text>
</comment>
<feature type="domain" description="HAMP" evidence="4">
    <location>
        <begin position="534"/>
        <end position="586"/>
    </location>
</feature>
<feature type="domain" description="HAMP" evidence="4">
    <location>
        <begin position="1822"/>
        <end position="1874"/>
    </location>
</feature>
<dbReference type="Proteomes" id="UP001150538">
    <property type="component" value="Unassembled WGS sequence"/>
</dbReference>
<evidence type="ECO:0000256" key="2">
    <source>
        <dbReference type="ARBA" id="ARBA00023012"/>
    </source>
</evidence>
<evidence type="ECO:0000256" key="3">
    <source>
        <dbReference type="SAM" id="MobiDB-lite"/>
    </source>
</evidence>
<feature type="domain" description="HAMP" evidence="4">
    <location>
        <begin position="1638"/>
        <end position="1690"/>
    </location>
</feature>
<keyword evidence="5" id="KW-0808">Transferase</keyword>
<feature type="domain" description="HAMP" evidence="4">
    <location>
        <begin position="810"/>
        <end position="862"/>
    </location>
</feature>
<reference evidence="5" key="1">
    <citation type="submission" date="2022-07" db="EMBL/GenBank/DDBJ databases">
        <title>Phylogenomic reconstructions and comparative analyses of Kickxellomycotina fungi.</title>
        <authorList>
            <person name="Reynolds N.K."/>
            <person name="Stajich J.E."/>
            <person name="Barry K."/>
            <person name="Grigoriev I.V."/>
            <person name="Crous P."/>
            <person name="Smith M.E."/>
        </authorList>
    </citation>
    <scope>NUCLEOTIDE SEQUENCE</scope>
    <source>
        <strain evidence="5">NBRC 100468</strain>
    </source>
</reference>
<dbReference type="EMBL" id="JANBPU010000214">
    <property type="protein sequence ID" value="KAJ1914172.1"/>
    <property type="molecule type" value="Genomic_DNA"/>
</dbReference>
<accession>A0A9W7ZVX3</accession>
<keyword evidence="5" id="KW-0418">Kinase</keyword>
<dbReference type="FunFam" id="1.20.120.1530:FF:000002">
    <property type="entry name" value="Two-component osmosensing histidine kinase"/>
    <property type="match status" value="10"/>
</dbReference>
<feature type="domain" description="HAMP" evidence="4">
    <location>
        <begin position="1914"/>
        <end position="1966"/>
    </location>
</feature>
<sequence length="2655" mass="287152">MTELVRSLNHAFVAFGNGDLETSINVLDSFERQAYVMRRKVTDKNDLTGDSVDIDVSTYSTNPKNNIANKAAKDDTVSSIYSPSHSPSAIEFGDSKDDQQQDIILLSSKVAKQVRQLMIKQKELENQLIIKDRQLKRRSNTVSSTSWFGSLRGGFSSQQDNDYNEQSPIDSANKKLHQSSWLSSLNPFSKSTGVPAIPEPPSVPVHPEDPETPVLVKSPTSLLSSPVGTGAGAGADVVSATVGAQPSTSAFASRPAIPRFDIKSGRPEPTTQQQSGIPASAIVSQEDVCFECIRNCELVADAIARGDFTARARCSRCHHGSNDGSSSNRSTSWPNITPSNTTNNNNGSRDILFTEKMLQPENWHYINNNPLKTPRIYEPNTHTKRLVNTVNTMASMLQYITGDIVKVSKAVAIEGRLDVRGDMRGLQGTWFECMSEVNKMAELHSDQVRDISQVCNAISSGDLTKKMSVEVQGETLKLKNTINKMVTNLDEFANQVSGVAWEVGTEGNLGVQAAIPGLTGTWKELCDNVNRMADNLTLQVRDIKKVTQAIVLGDLTQKVQVNVRGEMLELKDNVNGMVHQLRNFNGEISRVVQSVGEYGELGAQVNTNGMGGSWKSMAGQVNTLVTALTDQIRDITRITSGIAKGDLNQSIKTELRGEMAEANDSLTDMITQINSVISQVSRVAHELGTDGNLGGDPILVNTEGVWKDLAGNINSMKYSLKEQVRSISKVTKAVANGDLAQKIDVDAHGEFSDLKDTINTMVDQLDTFADEVTRVTHEVGTEGRLGGQATVKGANGTWKQLTDNVNHMAINLTNQVRNISEVTTAVANGDLNKKVTVELNGEMAELKDTINTMVDQLGTFADEVTRVALEVGTRGKLGGQARVDGVSGAWKSLTESVNHMANNLTSQVRSIAKVTTAVASGDLTQKIEVEALGEIAELKETINTMVDKLDMFSDEVSRVAQEVGTDGILGGQAHVEGVEGTWKLLTNNVNRMADNLTRQVRDIAEVTKAVARGDLNKKVTVELNGEMAELKDTINTMVDHLDTFANEVSRVAHLVGTNGQLGEQAVVPGVGGIWSELTNNVNHMADNLTCQVRSIAKVTKAVARGDLGRKIEVEAQGEIAELKDTINTMVDQLSTFADEVTRVALEVGTEGKLGGQAYVKGVDGTWKLLTDNVNQMAANLTDQVRDIAEVTKAVAKGNLRRKVTVELNGEMGELKDTINTMVSQLRDFGEEVTRVTHEVGTEGKLGGQVKVHDIDGIWKELTDNINTMTFNLTKQVRSISVVTKAVARGDLTHKVEVTAMGEMGELSDTINSMVDQLNVFGSEVSRVARLVGTEGQLGEQAVVPGVDGIWMTLTDNVNKMADNLTLQVRSIIDVTKNLTNGNLTQKIEVDAMGEMAELKDAINYMLSQMEGFTHELTRITWQVGTEGILGGKTKAENFVGIWRLLAENVNHMINNLTKQVRDIAIVTKAVAKGDLKQTISVPMKGEVADLKDTMNSMVSQLGKFAEEVSRVAKEVGTDGKLGGQAQVDGVAGTWKQLTDNVNQMADNLTNQVRDIAEVTKAVAKGDLEKKVTAELNGEMADLKDTINTMVDQLRNFGEEVTRVAREVGTDGKLGGQANIENTDGVWKDLVENVNQMAHNLTEQVRDIASVTKAVAQGDLGQKVTIELNGEMADLKDTINVMVDQLRNFSGEVTRVAQEVGTEGKLGGKAVVKDVGGVWKSLTDSVNQMAENITNQVRDIAKVTKAVAKGNLKCKVKVDLKGEMAELKYTINTMVDQLDMFADEVSRVALEVGTQGKLGGQAYVKGVDGIWMELTNNVNTMADNLTNQVRNIAEVTKAVAKGDLTQKIEVVANGEMQILKDTINTMVDQLSTFADEVSRVAQEVGTDGKLGGQADVKGVDGTWKLLTDNVNQMAINLTNQVRNIAEVTKAVAKGDLNKKVTVELNGEMAELKDTINTMVDQLGTFALEVSRVARLVGTEGQLGEQAVVPGVDGTWMELTNNVNIMADNLTNQVRSIAKVTKAVARGDLTQKIEVEAQGEIAELKDTINTMVDQLSTFADEVSRVALEVGTQGKLGGQAHVKGVDGTWKLLTDNVNQMAINLTDQVRDIAEVTKAVAKGNLKRKVTVDLDGEMADLKDTINTMVDQLGTFADEVTRVAQLVGTEGKLGEQAMVPGVDGTWKILTVNVNTMADKLTDQVRSIAKVTKAVARGDLTQKIEVEALGEIAELKDTINTMVDQLSIFADEVTRVALEVGTQGKLGGKAVVKDVDGTWKLLTDNVNQMAINLTDQVRDIAEVTKAVAKGNLNRKVTVELNGEMADLKKTINTMVDQLGNFADEVTRVAKLVGTEGQLGEQAVVPGVDGTWKELTNNVNIMADNLTNQVRSIAKVTKAVARGDLTQKIEVTARGEIAELKDTINTMVDQLGTFADEVSRVAQEVGTEGKLGGQAHVKDVDGTWKLLTDNVNRMAINLTDQVRDIAEVTKAVAKGNLKRKVTVDLDGEMADLKDTINTMVDQLGTFAREVSRVARLVGTEGQLGEEAKVEGVDGIWKELTNNVNIMADNLTDQVRSIAKVTKAVARGDLTQKIEVKARGEIAELKDTINTMVDQLGTFADEVTRVALEVGTEGKLGGKAEVKDVDGTWKSLTESVNQMAINLTDQ</sequence>
<feature type="domain" description="HAMP" evidence="4">
    <location>
        <begin position="1362"/>
        <end position="1414"/>
    </location>
</feature>
<feature type="domain" description="HAMP" evidence="4">
    <location>
        <begin position="1730"/>
        <end position="1782"/>
    </location>
</feature>
<evidence type="ECO:0000313" key="5">
    <source>
        <dbReference type="EMBL" id="KAJ1914172.1"/>
    </source>
</evidence>
<feature type="domain" description="HAMP" evidence="4">
    <location>
        <begin position="2098"/>
        <end position="2150"/>
    </location>
</feature>
<feature type="compositionally biased region" description="Low complexity" evidence="3">
    <location>
        <begin position="322"/>
        <end position="348"/>
    </location>
</feature>
<dbReference type="CDD" id="cd06225">
    <property type="entry name" value="HAMP"/>
    <property type="match status" value="22"/>
</dbReference>
<feature type="domain" description="HAMP" evidence="4">
    <location>
        <begin position="718"/>
        <end position="770"/>
    </location>
</feature>
<dbReference type="GO" id="GO:0016020">
    <property type="term" value="C:membrane"/>
    <property type="evidence" value="ECO:0007669"/>
    <property type="project" value="InterPro"/>
</dbReference>
<feature type="domain" description="HAMP" evidence="4">
    <location>
        <begin position="2466"/>
        <end position="2518"/>
    </location>
</feature>
<feature type="domain" description="HAMP" evidence="4">
    <location>
        <begin position="447"/>
        <end position="494"/>
    </location>
</feature>
<dbReference type="OrthoDB" id="10266508at2759"/>
<dbReference type="SUPFAM" id="SSF158472">
    <property type="entry name" value="HAMP domain-like"/>
    <property type="match status" value="1"/>
</dbReference>
<dbReference type="Gene3D" id="1.20.120.1530">
    <property type="match status" value="13"/>
</dbReference>
<evidence type="ECO:0000313" key="6">
    <source>
        <dbReference type="Proteomes" id="UP001150538"/>
    </source>
</evidence>
<feature type="domain" description="HAMP" evidence="4">
    <location>
        <begin position="1454"/>
        <end position="1506"/>
    </location>
</feature>
<dbReference type="SUPFAM" id="SSF58104">
    <property type="entry name" value="Methyl-accepting chemotaxis protein (MCP) signaling domain"/>
    <property type="match status" value="11"/>
</dbReference>
<dbReference type="GO" id="GO:0000160">
    <property type="term" value="P:phosphorelay signal transduction system"/>
    <property type="evidence" value="ECO:0007669"/>
    <property type="project" value="UniProtKB-KW"/>
</dbReference>
<dbReference type="SMART" id="SM00304">
    <property type="entry name" value="HAMP"/>
    <property type="match status" value="24"/>
</dbReference>
<feature type="domain" description="HAMP" evidence="4">
    <location>
        <begin position="2282"/>
        <end position="2334"/>
    </location>
</feature>
<feature type="domain" description="HAMP" evidence="4">
    <location>
        <begin position="1546"/>
        <end position="1598"/>
    </location>
</feature>
<keyword evidence="1" id="KW-0597">Phosphoprotein</keyword>
<dbReference type="InterPro" id="IPR003660">
    <property type="entry name" value="HAMP_dom"/>
</dbReference>
<feature type="domain" description="HAMP" evidence="4">
    <location>
        <begin position="902"/>
        <end position="954"/>
    </location>
</feature>
<keyword evidence="6" id="KW-1185">Reference proteome</keyword>
<dbReference type="GO" id="GO:0004673">
    <property type="term" value="F:protein histidine kinase activity"/>
    <property type="evidence" value="ECO:0007669"/>
    <property type="project" value="UniProtKB-EC"/>
</dbReference>
<feature type="domain" description="HAMP" evidence="4">
    <location>
        <begin position="1091"/>
        <end position="1138"/>
    </location>
</feature>
<feature type="domain" description="HAMP" evidence="4">
    <location>
        <begin position="994"/>
        <end position="1046"/>
    </location>
</feature>
<feature type="domain" description="HAMP" evidence="4">
    <location>
        <begin position="2558"/>
        <end position="2610"/>
    </location>
</feature>
<feature type="region of interest" description="Disordered" evidence="3">
    <location>
        <begin position="315"/>
        <end position="348"/>
    </location>
</feature>
<dbReference type="Pfam" id="PF00672">
    <property type="entry name" value="HAMP"/>
    <property type="match status" value="17"/>
</dbReference>
<name>A0A9W7ZVX3_9FUNG</name>